<protein>
    <submittedName>
        <fullName evidence="1">Uncharacterized protein</fullName>
    </submittedName>
</protein>
<reference evidence="1" key="1">
    <citation type="journal article" date="2019" name="bioRxiv">
        <title>The Genome of the Zebra Mussel, Dreissena polymorpha: A Resource for Invasive Species Research.</title>
        <authorList>
            <person name="McCartney M.A."/>
            <person name="Auch B."/>
            <person name="Kono T."/>
            <person name="Mallez S."/>
            <person name="Zhang Y."/>
            <person name="Obille A."/>
            <person name="Becker A."/>
            <person name="Abrahante J.E."/>
            <person name="Garbe J."/>
            <person name="Badalamenti J.P."/>
            <person name="Herman A."/>
            <person name="Mangelson H."/>
            <person name="Liachko I."/>
            <person name="Sullivan S."/>
            <person name="Sone E.D."/>
            <person name="Koren S."/>
            <person name="Silverstein K.A.T."/>
            <person name="Beckman K.B."/>
            <person name="Gohl D.M."/>
        </authorList>
    </citation>
    <scope>NUCLEOTIDE SEQUENCE</scope>
    <source>
        <strain evidence="1">Duluth1</strain>
        <tissue evidence="1">Whole animal</tissue>
    </source>
</reference>
<gene>
    <name evidence="1" type="ORF">DPMN_013281</name>
</gene>
<proteinExistence type="predicted"/>
<keyword evidence="2" id="KW-1185">Reference proteome</keyword>
<dbReference type="Proteomes" id="UP000828390">
    <property type="component" value="Unassembled WGS sequence"/>
</dbReference>
<evidence type="ECO:0000313" key="2">
    <source>
        <dbReference type="Proteomes" id="UP000828390"/>
    </source>
</evidence>
<comment type="caution">
    <text evidence="1">The sequence shown here is derived from an EMBL/GenBank/DDBJ whole genome shotgun (WGS) entry which is preliminary data.</text>
</comment>
<dbReference type="EMBL" id="JAIWYP010000001">
    <property type="protein sequence ID" value="KAH3889230.1"/>
    <property type="molecule type" value="Genomic_DNA"/>
</dbReference>
<accession>A0A9D4S3J6</accession>
<dbReference type="AlphaFoldDB" id="A0A9D4S3J6"/>
<reference evidence="1" key="2">
    <citation type="submission" date="2020-11" db="EMBL/GenBank/DDBJ databases">
        <authorList>
            <person name="McCartney M.A."/>
            <person name="Auch B."/>
            <person name="Kono T."/>
            <person name="Mallez S."/>
            <person name="Becker A."/>
            <person name="Gohl D.M."/>
            <person name="Silverstein K.A.T."/>
            <person name="Koren S."/>
            <person name="Bechman K.B."/>
            <person name="Herman A."/>
            <person name="Abrahante J.E."/>
            <person name="Garbe J."/>
        </authorList>
    </citation>
    <scope>NUCLEOTIDE SEQUENCE</scope>
    <source>
        <strain evidence="1">Duluth1</strain>
        <tissue evidence="1">Whole animal</tissue>
    </source>
</reference>
<sequence length="65" mass="7471">MNDRVMARTSLFRPPADIRQSNYQVFSSKNLVKNAGLHSHLPREDPLATQDLQRKILEKNKAAPR</sequence>
<name>A0A9D4S3J6_DREPO</name>
<evidence type="ECO:0000313" key="1">
    <source>
        <dbReference type="EMBL" id="KAH3889230.1"/>
    </source>
</evidence>
<organism evidence="1 2">
    <name type="scientific">Dreissena polymorpha</name>
    <name type="common">Zebra mussel</name>
    <name type="synonym">Mytilus polymorpha</name>
    <dbReference type="NCBI Taxonomy" id="45954"/>
    <lineage>
        <taxon>Eukaryota</taxon>
        <taxon>Metazoa</taxon>
        <taxon>Spiralia</taxon>
        <taxon>Lophotrochozoa</taxon>
        <taxon>Mollusca</taxon>
        <taxon>Bivalvia</taxon>
        <taxon>Autobranchia</taxon>
        <taxon>Heteroconchia</taxon>
        <taxon>Euheterodonta</taxon>
        <taxon>Imparidentia</taxon>
        <taxon>Neoheterodontei</taxon>
        <taxon>Myida</taxon>
        <taxon>Dreissenoidea</taxon>
        <taxon>Dreissenidae</taxon>
        <taxon>Dreissena</taxon>
    </lineage>
</organism>